<dbReference type="VEuPathDB" id="FungiDB:ACLA_076210"/>
<dbReference type="Pfam" id="PF07859">
    <property type="entry name" value="Abhydrolase_3"/>
    <property type="match status" value="1"/>
</dbReference>
<dbReference type="KEGG" id="act:ACLA_076210"/>
<keyword evidence="3" id="KW-1185">Reference proteome</keyword>
<evidence type="ECO:0000313" key="3">
    <source>
        <dbReference type="Proteomes" id="UP000006701"/>
    </source>
</evidence>
<evidence type="ECO:0000313" key="2">
    <source>
        <dbReference type="EMBL" id="EAW14581.1"/>
    </source>
</evidence>
<dbReference type="Gene3D" id="3.40.50.1820">
    <property type="entry name" value="alpha/beta hydrolase"/>
    <property type="match status" value="2"/>
</dbReference>
<sequence length="236" mass="26273">MNGLGILLKKLAVRVNFKIDPHPDEVDSIPSRDADRTIKVHVYRGQEASNPSPVLIDFCGSGFMLTSFGPEDEFCRYIAHHTGYTVIERRRCIALAISSFSPTCRVKESDDSLIRSVICFSGVTDVSVRTTAKKAVQKSSFVIRTIFPRFPEFCHSCHRNPSVADLRDPRLSPLYADPARFPMNLLIGTAAQDPFTLEGEELAGGVRRVGGHNVVCHRTEGCEHGWDKEAKRGTRQ</sequence>
<proteinExistence type="predicted"/>
<dbReference type="InterPro" id="IPR013094">
    <property type="entry name" value="AB_hydrolase_3"/>
</dbReference>
<feature type="domain" description="Alpha/beta hydrolase fold-3" evidence="1">
    <location>
        <begin position="104"/>
        <end position="226"/>
    </location>
</feature>
<dbReference type="eggNOG" id="KOG1515">
    <property type="taxonomic scope" value="Eukaryota"/>
</dbReference>
<evidence type="ECO:0000259" key="1">
    <source>
        <dbReference type="Pfam" id="PF07859"/>
    </source>
</evidence>
<name>A1C860_ASPCL</name>
<accession>A1C860</accession>
<dbReference type="GO" id="GO:0016787">
    <property type="term" value="F:hydrolase activity"/>
    <property type="evidence" value="ECO:0007669"/>
    <property type="project" value="InterPro"/>
</dbReference>
<dbReference type="GeneID" id="4707831"/>
<organism evidence="2 3">
    <name type="scientific">Aspergillus clavatus (strain ATCC 1007 / CBS 513.65 / DSM 816 / NCTC 3887 / NRRL 1 / QM 1276 / 107)</name>
    <dbReference type="NCBI Taxonomy" id="344612"/>
    <lineage>
        <taxon>Eukaryota</taxon>
        <taxon>Fungi</taxon>
        <taxon>Dikarya</taxon>
        <taxon>Ascomycota</taxon>
        <taxon>Pezizomycotina</taxon>
        <taxon>Eurotiomycetes</taxon>
        <taxon>Eurotiomycetidae</taxon>
        <taxon>Eurotiales</taxon>
        <taxon>Aspergillaceae</taxon>
        <taxon>Aspergillus</taxon>
        <taxon>Aspergillus subgen. Fumigati</taxon>
    </lineage>
</organism>
<dbReference type="Proteomes" id="UP000006701">
    <property type="component" value="Unassembled WGS sequence"/>
</dbReference>
<dbReference type="SUPFAM" id="SSF53474">
    <property type="entry name" value="alpha/beta-Hydrolases"/>
    <property type="match status" value="1"/>
</dbReference>
<dbReference type="AlphaFoldDB" id="A1C860"/>
<dbReference type="InterPro" id="IPR029058">
    <property type="entry name" value="AB_hydrolase_fold"/>
</dbReference>
<protein>
    <recommendedName>
        <fullName evidence="1">Alpha/beta hydrolase fold-3 domain-containing protein</fullName>
    </recommendedName>
</protein>
<dbReference type="HOGENOM" id="CLU_012494_3_0_1"/>
<dbReference type="RefSeq" id="XP_001276007.1">
    <property type="nucleotide sequence ID" value="XM_001276006.1"/>
</dbReference>
<dbReference type="OrthoDB" id="408631at2759"/>
<dbReference type="EMBL" id="DS027045">
    <property type="protein sequence ID" value="EAW14581.1"/>
    <property type="molecule type" value="Genomic_DNA"/>
</dbReference>
<gene>
    <name evidence="2" type="ORF">ACLA_076210</name>
</gene>
<reference evidence="2 3" key="1">
    <citation type="journal article" date="2008" name="PLoS Genet.">
        <title>Genomic islands in the pathogenic filamentous fungus Aspergillus fumigatus.</title>
        <authorList>
            <person name="Fedorova N.D."/>
            <person name="Khaldi N."/>
            <person name="Joardar V.S."/>
            <person name="Maiti R."/>
            <person name="Amedeo P."/>
            <person name="Anderson M.J."/>
            <person name="Crabtree J."/>
            <person name="Silva J.C."/>
            <person name="Badger J.H."/>
            <person name="Albarraq A."/>
            <person name="Angiuoli S."/>
            <person name="Bussey H."/>
            <person name="Bowyer P."/>
            <person name="Cotty P.J."/>
            <person name="Dyer P.S."/>
            <person name="Egan A."/>
            <person name="Galens K."/>
            <person name="Fraser-Liggett C.M."/>
            <person name="Haas B.J."/>
            <person name="Inman J.M."/>
            <person name="Kent R."/>
            <person name="Lemieux S."/>
            <person name="Malavazi I."/>
            <person name="Orvis J."/>
            <person name="Roemer T."/>
            <person name="Ronning C.M."/>
            <person name="Sundaram J.P."/>
            <person name="Sutton G."/>
            <person name="Turner G."/>
            <person name="Venter J.C."/>
            <person name="White O.R."/>
            <person name="Whitty B.R."/>
            <person name="Youngman P."/>
            <person name="Wolfe K.H."/>
            <person name="Goldman G.H."/>
            <person name="Wortman J.R."/>
            <person name="Jiang B."/>
            <person name="Denning D.W."/>
            <person name="Nierman W.C."/>
        </authorList>
    </citation>
    <scope>NUCLEOTIDE SEQUENCE [LARGE SCALE GENOMIC DNA]</scope>
    <source>
        <strain evidence="3">ATCC 1007 / CBS 513.65 / DSM 816 / NCTC 3887 / NRRL 1</strain>
    </source>
</reference>